<proteinExistence type="predicted"/>
<dbReference type="EMBL" id="RXNS01000005">
    <property type="protein sequence ID" value="RTR05329.1"/>
    <property type="molecule type" value="Genomic_DNA"/>
</dbReference>
<comment type="caution">
    <text evidence="4">The sequence shown here is derived from an EMBL/GenBank/DDBJ whole genome shotgun (WGS) entry which is preliminary data.</text>
</comment>
<keyword evidence="5" id="KW-1185">Reference proteome</keyword>
<dbReference type="RefSeq" id="WP_126482454.1">
    <property type="nucleotide sequence ID" value="NZ_RXNS01000005.1"/>
</dbReference>
<dbReference type="Proteomes" id="UP000267400">
    <property type="component" value="Unassembled WGS sequence"/>
</dbReference>
<dbReference type="InterPro" id="IPR051556">
    <property type="entry name" value="N-term/lysine_N-AcTrnsfr"/>
</dbReference>
<dbReference type="CDD" id="cd04301">
    <property type="entry name" value="NAT_SF"/>
    <property type="match status" value="1"/>
</dbReference>
<dbReference type="InterPro" id="IPR000182">
    <property type="entry name" value="GNAT_dom"/>
</dbReference>
<dbReference type="PROSITE" id="PS51186">
    <property type="entry name" value="GNAT"/>
    <property type="match status" value="1"/>
</dbReference>
<dbReference type="AlphaFoldDB" id="A0A3S0I8Y4"/>
<dbReference type="SUPFAM" id="SSF55729">
    <property type="entry name" value="Acyl-CoA N-acyltransferases (Nat)"/>
    <property type="match status" value="1"/>
</dbReference>
<feature type="domain" description="N-acetyltransferase" evidence="3">
    <location>
        <begin position="1"/>
        <end position="136"/>
    </location>
</feature>
<evidence type="ECO:0000313" key="4">
    <source>
        <dbReference type="EMBL" id="RTR05329.1"/>
    </source>
</evidence>
<accession>A0A3S0I8Y4</accession>
<sequence>MLEDDIKLLVKNELAARKEDFIAISDVDAYVKKLVSMAEILTHYSRGRMIGCIAYYCNNSQTRTAFLSLIIVSPESRGSGLADVLLDQAIGWARKNQMEALALEVRKGNERALHFYENRGFEVKYEELDIYGLELPVCESVSK</sequence>
<dbReference type="InterPro" id="IPR016181">
    <property type="entry name" value="Acyl_CoA_acyltransferase"/>
</dbReference>
<organism evidence="4 5">
    <name type="scientific">Halomonas nitroreducens</name>
    <dbReference type="NCBI Taxonomy" id="447425"/>
    <lineage>
        <taxon>Bacteria</taxon>
        <taxon>Pseudomonadati</taxon>
        <taxon>Pseudomonadota</taxon>
        <taxon>Gammaproteobacteria</taxon>
        <taxon>Oceanospirillales</taxon>
        <taxon>Halomonadaceae</taxon>
        <taxon>Halomonas</taxon>
    </lineage>
</organism>
<dbReference type="OrthoDB" id="9789605at2"/>
<dbReference type="Gene3D" id="3.40.630.30">
    <property type="match status" value="1"/>
</dbReference>
<keyword evidence="2" id="KW-0012">Acyltransferase</keyword>
<dbReference type="Pfam" id="PF00583">
    <property type="entry name" value="Acetyltransf_1"/>
    <property type="match status" value="1"/>
</dbReference>
<evidence type="ECO:0000256" key="1">
    <source>
        <dbReference type="ARBA" id="ARBA00022679"/>
    </source>
</evidence>
<evidence type="ECO:0000256" key="2">
    <source>
        <dbReference type="ARBA" id="ARBA00023315"/>
    </source>
</evidence>
<keyword evidence="1 4" id="KW-0808">Transferase</keyword>
<name>A0A3S0I8Y4_9GAMM</name>
<gene>
    <name evidence="4" type="ORF">EKG36_07020</name>
</gene>
<dbReference type="PANTHER" id="PTHR42919:SF8">
    <property type="entry name" value="N-ALPHA-ACETYLTRANSFERASE 50"/>
    <property type="match status" value="1"/>
</dbReference>
<reference evidence="4 5" key="1">
    <citation type="submission" date="2018-12" db="EMBL/GenBank/DDBJ databases">
        <authorList>
            <person name="Yu L."/>
        </authorList>
    </citation>
    <scope>NUCLEOTIDE SEQUENCE [LARGE SCALE GENOMIC DNA]</scope>
    <source>
        <strain evidence="4 5">11S</strain>
    </source>
</reference>
<evidence type="ECO:0000259" key="3">
    <source>
        <dbReference type="PROSITE" id="PS51186"/>
    </source>
</evidence>
<dbReference type="PANTHER" id="PTHR42919">
    <property type="entry name" value="N-ALPHA-ACETYLTRANSFERASE"/>
    <property type="match status" value="1"/>
</dbReference>
<evidence type="ECO:0000313" key="5">
    <source>
        <dbReference type="Proteomes" id="UP000267400"/>
    </source>
</evidence>
<dbReference type="GO" id="GO:0016747">
    <property type="term" value="F:acyltransferase activity, transferring groups other than amino-acyl groups"/>
    <property type="evidence" value="ECO:0007669"/>
    <property type="project" value="InterPro"/>
</dbReference>
<protein>
    <submittedName>
        <fullName evidence="4">GNAT family N-acetyltransferase</fullName>
    </submittedName>
</protein>